<name>A0A7T8QRR5_CALRO</name>
<evidence type="ECO:0000313" key="3">
    <source>
        <dbReference type="EMBL" id="QQP52835.1"/>
    </source>
</evidence>
<dbReference type="GO" id="GO:0008017">
    <property type="term" value="F:microtubule binding"/>
    <property type="evidence" value="ECO:0007669"/>
    <property type="project" value="TreeGrafter"/>
</dbReference>
<feature type="non-terminal residue" evidence="3">
    <location>
        <position position="1"/>
    </location>
</feature>
<dbReference type="SUPFAM" id="SSF48371">
    <property type="entry name" value="ARM repeat"/>
    <property type="match status" value="1"/>
</dbReference>
<dbReference type="Proteomes" id="UP000595437">
    <property type="component" value="Chromosome 3"/>
</dbReference>
<dbReference type="GO" id="GO:0005881">
    <property type="term" value="C:cytoplasmic microtubule"/>
    <property type="evidence" value="ECO:0007669"/>
    <property type="project" value="TreeGrafter"/>
</dbReference>
<reference evidence="4" key="1">
    <citation type="submission" date="2021-01" db="EMBL/GenBank/DDBJ databases">
        <title>Caligus Genome Assembly.</title>
        <authorList>
            <person name="Gallardo-Escarate C."/>
        </authorList>
    </citation>
    <scope>NUCLEOTIDE SEQUENCE [LARGE SCALE GENOMIC DNA]</scope>
</reference>
<accession>A0A7T8QRR5</accession>
<sequence length="193" mass="21568">VCRLAVHVLGEFFLHLKKSMEFDLEKTAGHLISKTGDTNKFLRDDCHIALDHLVENLNPIKVIALLTSESYLHHKNPVVRATASRLLAYTIERLGCSKALSGVKDLTDKLIPAVAKLAQDGSQEARGFAKAALRILIQHPDFDRILKKNLTPNNLRNMEKILDGIRYPNTKRSSGGPGRNFRSNASRASRQTY</sequence>
<keyword evidence="4" id="KW-1185">Reference proteome</keyword>
<evidence type="ECO:0000259" key="2">
    <source>
        <dbReference type="Pfam" id="PF12348"/>
    </source>
</evidence>
<protein>
    <submittedName>
        <fullName evidence="3">Protein FAM179Blike</fullName>
    </submittedName>
</protein>
<dbReference type="InterPro" id="IPR024395">
    <property type="entry name" value="CLASP_N_dom"/>
</dbReference>
<dbReference type="InterPro" id="IPR016024">
    <property type="entry name" value="ARM-type_fold"/>
</dbReference>
<dbReference type="PANTHER" id="PTHR21567">
    <property type="entry name" value="CLASP"/>
    <property type="match status" value="1"/>
</dbReference>
<dbReference type="EMBL" id="CP045892">
    <property type="protein sequence ID" value="QQP52835.1"/>
    <property type="molecule type" value="Genomic_DNA"/>
</dbReference>
<feature type="compositionally biased region" description="Low complexity" evidence="1">
    <location>
        <begin position="179"/>
        <end position="193"/>
    </location>
</feature>
<feature type="domain" description="CLASP N-terminal" evidence="2">
    <location>
        <begin position="5"/>
        <end position="136"/>
    </location>
</feature>
<dbReference type="OrthoDB" id="63891at2759"/>
<gene>
    <name evidence="3" type="ORF">FKW44_005102</name>
</gene>
<dbReference type="GO" id="GO:0005929">
    <property type="term" value="C:cilium"/>
    <property type="evidence" value="ECO:0007669"/>
    <property type="project" value="TreeGrafter"/>
</dbReference>
<organism evidence="3 4">
    <name type="scientific">Caligus rogercresseyi</name>
    <name type="common">Sea louse</name>
    <dbReference type="NCBI Taxonomy" id="217165"/>
    <lineage>
        <taxon>Eukaryota</taxon>
        <taxon>Metazoa</taxon>
        <taxon>Ecdysozoa</taxon>
        <taxon>Arthropoda</taxon>
        <taxon>Crustacea</taxon>
        <taxon>Multicrustacea</taxon>
        <taxon>Hexanauplia</taxon>
        <taxon>Copepoda</taxon>
        <taxon>Siphonostomatoida</taxon>
        <taxon>Caligidae</taxon>
        <taxon>Caligus</taxon>
    </lineage>
</organism>
<feature type="region of interest" description="Disordered" evidence="1">
    <location>
        <begin position="166"/>
        <end position="193"/>
    </location>
</feature>
<evidence type="ECO:0000256" key="1">
    <source>
        <dbReference type="SAM" id="MobiDB-lite"/>
    </source>
</evidence>
<dbReference type="PANTHER" id="PTHR21567:SF87">
    <property type="entry name" value="CRESCERIN-LIKE PROTEIN CHE-12"/>
    <property type="match status" value="1"/>
</dbReference>
<dbReference type="Gene3D" id="1.25.10.10">
    <property type="entry name" value="Leucine-rich Repeat Variant"/>
    <property type="match status" value="1"/>
</dbReference>
<dbReference type="Pfam" id="PF12348">
    <property type="entry name" value="CLASP_N"/>
    <property type="match status" value="1"/>
</dbReference>
<dbReference type="InterPro" id="IPR011989">
    <property type="entry name" value="ARM-like"/>
</dbReference>
<dbReference type="GO" id="GO:0000226">
    <property type="term" value="P:microtubule cytoskeleton organization"/>
    <property type="evidence" value="ECO:0007669"/>
    <property type="project" value="TreeGrafter"/>
</dbReference>
<dbReference type="AlphaFoldDB" id="A0A7T8QRR5"/>
<evidence type="ECO:0000313" key="4">
    <source>
        <dbReference type="Proteomes" id="UP000595437"/>
    </source>
</evidence>
<proteinExistence type="predicted"/>